<organism evidence="2 3">
    <name type="scientific">Cervus elaphus hippelaphus</name>
    <name type="common">European red deer</name>
    <dbReference type="NCBI Taxonomy" id="46360"/>
    <lineage>
        <taxon>Eukaryota</taxon>
        <taxon>Metazoa</taxon>
        <taxon>Chordata</taxon>
        <taxon>Craniata</taxon>
        <taxon>Vertebrata</taxon>
        <taxon>Euteleostomi</taxon>
        <taxon>Mammalia</taxon>
        <taxon>Eutheria</taxon>
        <taxon>Laurasiatheria</taxon>
        <taxon>Artiodactyla</taxon>
        <taxon>Ruminantia</taxon>
        <taxon>Pecora</taxon>
        <taxon>Cervidae</taxon>
        <taxon>Cervinae</taxon>
        <taxon>Cervus</taxon>
    </lineage>
</organism>
<dbReference type="Gene3D" id="1.10.10.1200">
    <property type="entry name" value="MAGE homology domain, winged helix WH1 motif"/>
    <property type="match status" value="1"/>
</dbReference>
<evidence type="ECO:0000313" key="2">
    <source>
        <dbReference type="EMBL" id="OWJ99062.1"/>
    </source>
</evidence>
<dbReference type="InterPro" id="IPR041899">
    <property type="entry name" value="MAGE_WH2"/>
</dbReference>
<dbReference type="Pfam" id="PF01454">
    <property type="entry name" value="MAGE"/>
    <property type="match status" value="1"/>
</dbReference>
<evidence type="ECO:0000313" key="3">
    <source>
        <dbReference type="Proteomes" id="UP000242450"/>
    </source>
</evidence>
<dbReference type="OrthoDB" id="9702292at2759"/>
<keyword evidence="3" id="KW-1185">Reference proteome</keyword>
<dbReference type="GO" id="GO:0005634">
    <property type="term" value="C:nucleus"/>
    <property type="evidence" value="ECO:0007669"/>
    <property type="project" value="TreeGrafter"/>
</dbReference>
<reference evidence="2 3" key="1">
    <citation type="journal article" date="2018" name="Mol. Genet. Genomics">
        <title>The red deer Cervus elaphus genome CerEla1.0: sequencing, annotating, genes, and chromosomes.</title>
        <authorList>
            <person name="Bana N.A."/>
            <person name="Nyiri A."/>
            <person name="Nagy J."/>
            <person name="Frank K."/>
            <person name="Nagy T."/>
            <person name="Steger V."/>
            <person name="Schiller M."/>
            <person name="Lakatos P."/>
            <person name="Sugar L."/>
            <person name="Horn P."/>
            <person name="Barta E."/>
            <person name="Orosz L."/>
        </authorList>
    </citation>
    <scope>NUCLEOTIDE SEQUENCE [LARGE SCALE GENOMIC DNA]</scope>
    <source>
        <strain evidence="2">Hungarian</strain>
    </source>
</reference>
<dbReference type="PROSITE" id="PS50838">
    <property type="entry name" value="MAGE"/>
    <property type="match status" value="1"/>
</dbReference>
<feature type="domain" description="MAGE" evidence="1">
    <location>
        <begin position="60"/>
        <end position="245"/>
    </location>
</feature>
<dbReference type="AlphaFoldDB" id="A0A212BZ84"/>
<accession>A0A212BZ84</accession>
<comment type="caution">
    <text evidence="2">The sequence shown here is derived from an EMBL/GenBank/DDBJ whole genome shotgun (WGS) entry which is preliminary data.</text>
</comment>
<dbReference type="Gene3D" id="1.10.10.1210">
    <property type="entry name" value="MAGE homology domain, winged helix WH2 motif"/>
    <property type="match status" value="1"/>
</dbReference>
<dbReference type="InterPro" id="IPR002190">
    <property type="entry name" value="MHD_dom"/>
</dbReference>
<dbReference type="PANTHER" id="PTHR11736:SF81">
    <property type="entry name" value="MAGE DOMAIN-CONTAINING PROTEIN"/>
    <property type="match status" value="1"/>
</dbReference>
<protein>
    <recommendedName>
        <fullName evidence="1">MAGE domain-containing protein</fullName>
    </recommendedName>
</protein>
<name>A0A212BZ84_CEREH</name>
<dbReference type="SMART" id="SM01373">
    <property type="entry name" value="MAGE"/>
    <property type="match status" value="1"/>
</dbReference>
<dbReference type="FunFam" id="1.10.10.1210:FF:000001">
    <property type="entry name" value="melanoma-associated antigen D1"/>
    <property type="match status" value="1"/>
</dbReference>
<proteinExistence type="predicted"/>
<dbReference type="PANTHER" id="PTHR11736">
    <property type="entry name" value="MELANOMA-ASSOCIATED ANTIGEN MAGE ANTIGEN"/>
    <property type="match status" value="1"/>
</dbReference>
<sequence>MNEFCTPEEHLQGQIQAQGPVEVQLLGAEAEDASTPLATSPPISSSSATVDAEIFLKQTLNVMVADLVEIVFLKYGTKEPIFQTEMLNTVLRDNQAHFPVVFHKATQCLQLVFGLDVKEVDHREHIYVMIPTLGRLTLSDMQRDGQSMPKAGLLVSALTLTLLAGDWVCEEKVWGELSRMGAFAGMQHYVYGEPKELLTQIWVQAGYLQYCQVPHSHPAHYEFLWGTRAYAETSKQQVKDYLHRIEEILEEEEEEDTKKVAPGQKCIQGKKLLVMDQRSWVEVTLDCEPTEEDLNPGENVTLDGFLVVEEMRVVHVALDAPYKRAAPLVDFDSQDAGEQVLGRKILSCKTKEAIASLAQAEDPKGLI</sequence>
<dbReference type="InterPro" id="IPR037445">
    <property type="entry name" value="MAGE"/>
</dbReference>
<dbReference type="EMBL" id="MKHE01000034">
    <property type="protein sequence ID" value="OWJ99062.1"/>
    <property type="molecule type" value="Genomic_DNA"/>
</dbReference>
<dbReference type="GO" id="GO:0000122">
    <property type="term" value="P:negative regulation of transcription by RNA polymerase II"/>
    <property type="evidence" value="ECO:0007669"/>
    <property type="project" value="TreeGrafter"/>
</dbReference>
<gene>
    <name evidence="2" type="ORF">Celaphus_00010079</name>
</gene>
<dbReference type="InterPro" id="IPR041898">
    <property type="entry name" value="MAGE_WH1"/>
</dbReference>
<dbReference type="Proteomes" id="UP000242450">
    <property type="component" value="Chromosome X"/>
</dbReference>
<evidence type="ECO:0000259" key="1">
    <source>
        <dbReference type="PROSITE" id="PS50838"/>
    </source>
</evidence>